<dbReference type="Gene3D" id="3.40.50.11320">
    <property type="match status" value="1"/>
</dbReference>
<comment type="caution">
    <text evidence="2">The sequence shown here is derived from an EMBL/GenBank/DDBJ whole genome shotgun (WGS) entry which is preliminary data.</text>
</comment>
<accession>A0ABQ5GBS8</accession>
<dbReference type="Pfam" id="PF07714">
    <property type="entry name" value="PK_Tyr_Ser-Thr"/>
    <property type="match status" value="1"/>
</dbReference>
<feature type="domain" description="Protein kinase" evidence="1">
    <location>
        <begin position="1"/>
        <end position="222"/>
    </location>
</feature>
<protein>
    <submittedName>
        <fullName evidence="2">Probable receptor-like serine/threonine-protein kinase</fullName>
    </submittedName>
</protein>
<keyword evidence="3" id="KW-1185">Reference proteome</keyword>
<sequence length="359" mass="40488">MKDMSNNKFLSFTDDEFWCDISPVEFRELPALQDAVTVVGYPIGGTRYLLQVGLFHVLRYHLMFMDQLSFWDCRNLSEFNADRDTISVTRTEDGTLDQHQPSLSSRSFSGRGRLLSGETIFLGAHALAPEYFMYGKVNDKIDVYAFGVVLLELLSGRKPISNEYPKGEESLVMWAKPILSSGKFSQLLDQSLGNNYDADQMERMTLASTLCIRRAPRARPHMSSHHQASVLEVGLPDLLEDGIEMLIYVGKYDLVCNLLGFEASEISEFKVDGKLAGLLKNYGPLTFLEHHQASVLEVGLPDLLEDGIEMLIYVGKYDLVCNLLGNIRLGLGQCNDQSMQVLKHLKIVLIQSRWELADY</sequence>
<evidence type="ECO:0000313" key="2">
    <source>
        <dbReference type="EMBL" id="GJT72656.1"/>
    </source>
</evidence>
<dbReference type="Gene3D" id="1.10.510.10">
    <property type="entry name" value="Transferase(Phosphotransferase) domain 1"/>
    <property type="match status" value="1"/>
</dbReference>
<dbReference type="InterPro" id="IPR046958">
    <property type="entry name" value="RBK1/2/STUNTED"/>
</dbReference>
<dbReference type="PANTHER" id="PTHR47987:SF2">
    <property type="entry name" value="PROTEIN KINASE DOMAIN-CONTAINING PROTEIN"/>
    <property type="match status" value="1"/>
</dbReference>
<dbReference type="SUPFAM" id="SSF56112">
    <property type="entry name" value="Protein kinase-like (PK-like)"/>
    <property type="match status" value="1"/>
</dbReference>
<reference evidence="2" key="1">
    <citation type="journal article" date="2022" name="Int. J. Mol. Sci.">
        <title>Draft Genome of Tanacetum Coccineum: Genomic Comparison of Closely Related Tanacetum-Family Plants.</title>
        <authorList>
            <person name="Yamashiro T."/>
            <person name="Shiraishi A."/>
            <person name="Nakayama K."/>
            <person name="Satake H."/>
        </authorList>
    </citation>
    <scope>NUCLEOTIDE SEQUENCE</scope>
</reference>
<dbReference type="InterPro" id="IPR000719">
    <property type="entry name" value="Prot_kinase_dom"/>
</dbReference>
<dbReference type="SUPFAM" id="SSF53474">
    <property type="entry name" value="alpha/beta-Hydrolases"/>
    <property type="match status" value="1"/>
</dbReference>
<dbReference type="InterPro" id="IPR029058">
    <property type="entry name" value="AB_hydrolase_fold"/>
</dbReference>
<proteinExistence type="predicted"/>
<name>A0ABQ5GBS8_9ASTR</name>
<organism evidence="2 3">
    <name type="scientific">Tanacetum coccineum</name>
    <dbReference type="NCBI Taxonomy" id="301880"/>
    <lineage>
        <taxon>Eukaryota</taxon>
        <taxon>Viridiplantae</taxon>
        <taxon>Streptophyta</taxon>
        <taxon>Embryophyta</taxon>
        <taxon>Tracheophyta</taxon>
        <taxon>Spermatophyta</taxon>
        <taxon>Magnoliopsida</taxon>
        <taxon>eudicotyledons</taxon>
        <taxon>Gunneridae</taxon>
        <taxon>Pentapetalae</taxon>
        <taxon>asterids</taxon>
        <taxon>campanulids</taxon>
        <taxon>Asterales</taxon>
        <taxon>Asteraceae</taxon>
        <taxon>Asteroideae</taxon>
        <taxon>Anthemideae</taxon>
        <taxon>Anthemidinae</taxon>
        <taxon>Tanacetum</taxon>
    </lineage>
</organism>
<dbReference type="PANTHER" id="PTHR47987">
    <property type="entry name" value="OS08G0249100 PROTEIN"/>
    <property type="match status" value="1"/>
</dbReference>
<evidence type="ECO:0000313" key="3">
    <source>
        <dbReference type="Proteomes" id="UP001151760"/>
    </source>
</evidence>
<dbReference type="PROSITE" id="PS50011">
    <property type="entry name" value="PROTEIN_KINASE_DOM"/>
    <property type="match status" value="1"/>
</dbReference>
<evidence type="ECO:0000259" key="1">
    <source>
        <dbReference type="PROSITE" id="PS50011"/>
    </source>
</evidence>
<dbReference type="InterPro" id="IPR011009">
    <property type="entry name" value="Kinase-like_dom_sf"/>
</dbReference>
<dbReference type="InterPro" id="IPR001245">
    <property type="entry name" value="Ser-Thr/Tyr_kinase_cat_dom"/>
</dbReference>
<reference evidence="2" key="2">
    <citation type="submission" date="2022-01" db="EMBL/GenBank/DDBJ databases">
        <authorList>
            <person name="Yamashiro T."/>
            <person name="Shiraishi A."/>
            <person name="Satake H."/>
            <person name="Nakayama K."/>
        </authorList>
    </citation>
    <scope>NUCLEOTIDE SEQUENCE</scope>
</reference>
<dbReference type="EMBL" id="BQNB010018279">
    <property type="protein sequence ID" value="GJT72656.1"/>
    <property type="molecule type" value="Genomic_DNA"/>
</dbReference>
<dbReference type="Proteomes" id="UP001151760">
    <property type="component" value="Unassembled WGS sequence"/>
</dbReference>
<gene>
    <name evidence="2" type="ORF">Tco_1031942</name>
</gene>